<evidence type="ECO:0000313" key="1">
    <source>
        <dbReference type="EMBL" id="MEK8047993.1"/>
    </source>
</evidence>
<reference evidence="1 2" key="1">
    <citation type="submission" date="2024-04" db="EMBL/GenBank/DDBJ databases">
        <title>Novel species of the genus Ideonella isolated from streams.</title>
        <authorList>
            <person name="Lu H."/>
        </authorList>
    </citation>
    <scope>NUCLEOTIDE SEQUENCE [LARGE SCALE GENOMIC DNA]</scope>
    <source>
        <strain evidence="1 2">LYT19W</strain>
    </source>
</reference>
<dbReference type="Gene3D" id="3.10.640.10">
    <property type="entry name" value="Restriction endonuclease-like alpha-beta roll domain"/>
    <property type="match status" value="1"/>
</dbReference>
<dbReference type="EMBL" id="JBBUTI010000012">
    <property type="protein sequence ID" value="MEK8047993.1"/>
    <property type="molecule type" value="Genomic_DNA"/>
</dbReference>
<protein>
    <submittedName>
        <fullName evidence="1">YaeQ family protein</fullName>
    </submittedName>
</protein>
<gene>
    <name evidence="1" type="ORF">AACH00_16660</name>
</gene>
<dbReference type="Pfam" id="PF07152">
    <property type="entry name" value="YaeQ"/>
    <property type="match status" value="1"/>
</dbReference>
<dbReference type="PIRSF" id="PIRSF011484">
    <property type="entry name" value="YaeQ"/>
    <property type="match status" value="1"/>
</dbReference>
<dbReference type="SMART" id="SM01322">
    <property type="entry name" value="YaeQ"/>
    <property type="match status" value="1"/>
</dbReference>
<dbReference type="PANTHER" id="PTHR38784:SF1">
    <property type="entry name" value="SUCROSE PHOSPHORYLASE"/>
    <property type="match status" value="1"/>
</dbReference>
<dbReference type="InterPro" id="IPR011335">
    <property type="entry name" value="Restrct_endonuc-II-like"/>
</dbReference>
<evidence type="ECO:0000313" key="2">
    <source>
        <dbReference type="Proteomes" id="UP001379945"/>
    </source>
</evidence>
<dbReference type="RefSeq" id="WP_341400306.1">
    <property type="nucleotide sequence ID" value="NZ_JBBUTI010000012.1"/>
</dbReference>
<proteinExistence type="predicted"/>
<dbReference type="InterPro" id="IPR009822">
    <property type="entry name" value="YaeQ"/>
</dbReference>
<sequence>MALKSTVFKANLQIADMDRGLYADHALTIARHPSENDERMMIRLLAFALSVPADNLRGDLEFTAGLSDPDAPDLWQKDLTGDLVQWIEVGQPDDRRLIKASSRAEVVKLWAFSSAVPVWWQGIENKLTRLTNLEVWQVPTDQSKELALLAERSMQLQVTVQEGQIWVGNKDRSVAVEPKPLMTQRPKR</sequence>
<dbReference type="InterPro" id="IPR038590">
    <property type="entry name" value="YaeQ_sf"/>
</dbReference>
<keyword evidence="2" id="KW-1185">Reference proteome</keyword>
<organism evidence="1 2">
    <name type="scientific">Ideonella margarita</name>
    <dbReference type="NCBI Taxonomy" id="2984191"/>
    <lineage>
        <taxon>Bacteria</taxon>
        <taxon>Pseudomonadati</taxon>
        <taxon>Pseudomonadota</taxon>
        <taxon>Betaproteobacteria</taxon>
        <taxon>Burkholderiales</taxon>
        <taxon>Sphaerotilaceae</taxon>
        <taxon>Ideonella</taxon>
    </lineage>
</organism>
<name>A0ABU9C848_9BURK</name>
<comment type="caution">
    <text evidence="1">The sequence shown here is derived from an EMBL/GenBank/DDBJ whole genome shotgun (WGS) entry which is preliminary data.</text>
</comment>
<dbReference type="SUPFAM" id="SSF52980">
    <property type="entry name" value="Restriction endonuclease-like"/>
    <property type="match status" value="1"/>
</dbReference>
<dbReference type="Proteomes" id="UP001379945">
    <property type="component" value="Unassembled WGS sequence"/>
</dbReference>
<accession>A0ABU9C848</accession>
<dbReference type="PANTHER" id="PTHR38784">
    <property type="entry name" value="SUCROSE PHOSPHORYLASE"/>
    <property type="match status" value="1"/>
</dbReference>